<dbReference type="GO" id="GO:0005759">
    <property type="term" value="C:mitochondrial matrix"/>
    <property type="evidence" value="ECO:0007669"/>
    <property type="project" value="TreeGrafter"/>
</dbReference>
<comment type="function">
    <text evidence="6">Mitochondrial transcription factor that confers selective promoter recognition on the core subunit of the yeast mitochondrial RNA polymerase. Interacts with DNA in a non-specific manner.</text>
</comment>
<dbReference type="GO" id="GO:0032259">
    <property type="term" value="P:methylation"/>
    <property type="evidence" value="ECO:0007669"/>
    <property type="project" value="UniProtKB-KW"/>
</dbReference>
<dbReference type="SUPFAM" id="SSF53335">
    <property type="entry name" value="S-adenosyl-L-methionine-dependent methyltransferases"/>
    <property type="match status" value="1"/>
</dbReference>
<sequence length="767" mass="88222">MFRVPSFTGRLALLRSPATLHYIGTPRSFKEDWKTLHTKDSEAAGIARNPNSAQSKPTQKRTRTSTRRKSQATLNEKNTGGPVEEDGDQIGLEEDARKRNKPKKRKDVTSSAPVQGKDGLIQYLFEGYGGSHKKGRTKVGDSRRVQIVSKELCDDIIERMKPSLEKHVGCDIIDLNPGPGIWSSAIHDFLKPRTHVLMEPDDALYRPLLQPLLDAEGSTYKLIPKSGVVWAFLQQALSPELLPHQKVREPGDPRLEEQNDTLLVLANLGYYPKKPYRGFSSISSLVIYQLLSAARSHSLFHKYGLIRMLIWVEDEEKKMVLPRSIVNRRKSSVEAEVTCGDIFEVASSTDAVGVSLRDHNLDLESSMAVLKRMDEAGIKTPKNRQGALEMEATKSSSRDISAESQIVKREFYKELEDLERRFDAEEFSMFQDSPEGRQALETFQSLQTSARSPKLQTPEWTRMALLTKAETRWKKEAPKSTFKHEDELRELRERFAAGEFQQYQLSEDGLPKRVNKTSMAKYYTPEYKRLEYLRTRSRMENKRVARAMALSDEYDEILTMQKEILSKDGSEADSLRQEIDRRTEEWKEEMQLMNNEDDRALVYNMLDNRSAFHRDPPVLYWDRRKAEPLKTDPQEFFPKAEMALLDFQPQPLWPVLRENFPANYDVFEYIVSNLLMIPTQSIRQGLSSLAPGAFEWLVQECPSISDPNKGGNPDHDFMRVRTLTLEMYKEMTEAWLRWPFRPSRYDLLSLMGSEVHDPDAAEVGERV</sequence>
<evidence type="ECO:0000256" key="7">
    <source>
        <dbReference type="RuleBase" id="RU362106"/>
    </source>
</evidence>
<comment type="similarity">
    <text evidence="7">Belongs to the class I-like SAM-binding methyltransferase superfamily. rRNA adenine N(6)-methyltransferase family.</text>
</comment>
<dbReference type="EC" id="2.1.1.-" evidence="7"/>
<dbReference type="Proteomes" id="UP000241818">
    <property type="component" value="Unassembled WGS sequence"/>
</dbReference>
<dbReference type="InterPro" id="IPR029063">
    <property type="entry name" value="SAM-dependent_MTases_sf"/>
</dbReference>
<gene>
    <name evidence="9" type="ORF">M430DRAFT_23075</name>
</gene>
<keyword evidence="10" id="KW-1185">Reference proteome</keyword>
<keyword evidence="4 7" id="KW-0949">S-adenosyl-L-methionine</keyword>
<evidence type="ECO:0000256" key="3">
    <source>
        <dbReference type="ARBA" id="ARBA00022679"/>
    </source>
</evidence>
<dbReference type="GO" id="GO:0006391">
    <property type="term" value="P:transcription initiation at mitochondrial promoter"/>
    <property type="evidence" value="ECO:0007669"/>
    <property type="project" value="TreeGrafter"/>
</dbReference>
<dbReference type="Gene3D" id="3.40.50.150">
    <property type="entry name" value="Vaccinia Virus protein VP39"/>
    <property type="match status" value="1"/>
</dbReference>
<keyword evidence="3 7" id="KW-0808">Transferase</keyword>
<name>A0A2T3API8_AMORE</name>
<dbReference type="GO" id="GO:0006364">
    <property type="term" value="P:rRNA processing"/>
    <property type="evidence" value="ECO:0007669"/>
    <property type="project" value="UniProtKB-KW"/>
</dbReference>
<organism evidence="9 10">
    <name type="scientific">Amorphotheca resinae ATCC 22711</name>
    <dbReference type="NCBI Taxonomy" id="857342"/>
    <lineage>
        <taxon>Eukaryota</taxon>
        <taxon>Fungi</taxon>
        <taxon>Dikarya</taxon>
        <taxon>Ascomycota</taxon>
        <taxon>Pezizomycotina</taxon>
        <taxon>Leotiomycetes</taxon>
        <taxon>Helotiales</taxon>
        <taxon>Amorphothecaceae</taxon>
        <taxon>Amorphotheca</taxon>
    </lineage>
</organism>
<dbReference type="RefSeq" id="XP_024716575.1">
    <property type="nucleotide sequence ID" value="XM_024864831.1"/>
</dbReference>
<dbReference type="GO" id="GO:0008168">
    <property type="term" value="F:methyltransferase activity"/>
    <property type="evidence" value="ECO:0007669"/>
    <property type="project" value="UniProtKB-KW"/>
</dbReference>
<dbReference type="OrthoDB" id="16079at2759"/>
<dbReference type="InParanoid" id="A0A2T3API8"/>
<dbReference type="Pfam" id="PF00398">
    <property type="entry name" value="RrnaAD"/>
    <property type="match status" value="1"/>
</dbReference>
<dbReference type="GO" id="GO:0034246">
    <property type="term" value="F:mitochondrial transcription factor activity"/>
    <property type="evidence" value="ECO:0007669"/>
    <property type="project" value="TreeGrafter"/>
</dbReference>
<evidence type="ECO:0000256" key="8">
    <source>
        <dbReference type="SAM" id="MobiDB-lite"/>
    </source>
</evidence>
<evidence type="ECO:0000313" key="10">
    <source>
        <dbReference type="Proteomes" id="UP000241818"/>
    </source>
</evidence>
<keyword evidence="7" id="KW-0698">rRNA processing</keyword>
<dbReference type="AlphaFoldDB" id="A0A2T3API8"/>
<protein>
    <recommendedName>
        <fullName evidence="7">rRNA adenine N(6)-methyltransferase</fullName>
        <ecNumber evidence="7">2.1.1.-</ecNumber>
    </recommendedName>
</protein>
<feature type="compositionally biased region" description="Acidic residues" evidence="8">
    <location>
        <begin position="83"/>
        <end position="93"/>
    </location>
</feature>
<evidence type="ECO:0000256" key="1">
    <source>
        <dbReference type="ARBA" id="ARBA00004173"/>
    </source>
</evidence>
<evidence type="ECO:0000256" key="6">
    <source>
        <dbReference type="ARBA" id="ARBA00024915"/>
    </source>
</evidence>
<dbReference type="InterPro" id="IPR023165">
    <property type="entry name" value="rRNA_Ade_diMease-like_C"/>
</dbReference>
<keyword evidence="2 7" id="KW-0489">Methyltransferase</keyword>
<evidence type="ECO:0000256" key="2">
    <source>
        <dbReference type="ARBA" id="ARBA00022603"/>
    </source>
</evidence>
<dbReference type="EMBL" id="KZ679019">
    <property type="protein sequence ID" value="PSS06919.1"/>
    <property type="molecule type" value="Genomic_DNA"/>
</dbReference>
<dbReference type="PANTHER" id="PTHR11727:SF17">
    <property type="entry name" value="DIMETHYLADENOSINE TRANSFERASE 1, MITOCHONDRIAL"/>
    <property type="match status" value="1"/>
</dbReference>
<proteinExistence type="inferred from homology"/>
<dbReference type="Gene3D" id="1.10.8.100">
    <property type="entry name" value="Ribosomal RNA adenine dimethylase-like, domain 2"/>
    <property type="match status" value="1"/>
</dbReference>
<reference evidence="9 10" key="1">
    <citation type="journal article" date="2018" name="New Phytol.">
        <title>Comparative genomics and transcriptomics depict ericoid mycorrhizal fungi as versatile saprotrophs and plant mutualists.</title>
        <authorList>
            <person name="Martino E."/>
            <person name="Morin E."/>
            <person name="Grelet G.A."/>
            <person name="Kuo A."/>
            <person name="Kohler A."/>
            <person name="Daghino S."/>
            <person name="Barry K.W."/>
            <person name="Cichocki N."/>
            <person name="Clum A."/>
            <person name="Dockter R.B."/>
            <person name="Hainaut M."/>
            <person name="Kuo R.C."/>
            <person name="LaButti K."/>
            <person name="Lindahl B.D."/>
            <person name="Lindquist E.A."/>
            <person name="Lipzen A."/>
            <person name="Khouja H.R."/>
            <person name="Magnuson J."/>
            <person name="Murat C."/>
            <person name="Ohm R.A."/>
            <person name="Singer S.W."/>
            <person name="Spatafora J.W."/>
            <person name="Wang M."/>
            <person name="Veneault-Fourrey C."/>
            <person name="Henrissat B."/>
            <person name="Grigoriev I.V."/>
            <person name="Martin F.M."/>
            <person name="Perotto S."/>
        </authorList>
    </citation>
    <scope>NUCLEOTIDE SEQUENCE [LARGE SCALE GENOMIC DNA]</scope>
    <source>
        <strain evidence="9 10">ATCC 22711</strain>
    </source>
</reference>
<feature type="compositionally biased region" description="Basic residues" evidence="8">
    <location>
        <begin position="58"/>
        <end position="70"/>
    </location>
</feature>
<dbReference type="GO" id="GO:0003723">
    <property type="term" value="F:RNA binding"/>
    <property type="evidence" value="ECO:0007669"/>
    <property type="project" value="UniProtKB-KW"/>
</dbReference>
<evidence type="ECO:0000256" key="4">
    <source>
        <dbReference type="ARBA" id="ARBA00022691"/>
    </source>
</evidence>
<dbReference type="GO" id="GO:0034245">
    <property type="term" value="C:mitochondrial DNA-directed RNA polymerase complex"/>
    <property type="evidence" value="ECO:0007669"/>
    <property type="project" value="TreeGrafter"/>
</dbReference>
<dbReference type="GeneID" id="36572912"/>
<dbReference type="InterPro" id="IPR001737">
    <property type="entry name" value="KsgA/Erm"/>
</dbReference>
<dbReference type="PANTHER" id="PTHR11727">
    <property type="entry name" value="DIMETHYLADENOSINE TRANSFERASE"/>
    <property type="match status" value="1"/>
</dbReference>
<comment type="subcellular location">
    <subcellularLocation>
        <location evidence="1">Mitochondrion</location>
    </subcellularLocation>
</comment>
<evidence type="ECO:0000313" key="9">
    <source>
        <dbReference type="EMBL" id="PSS06919.1"/>
    </source>
</evidence>
<feature type="region of interest" description="Disordered" evidence="8">
    <location>
        <begin position="40"/>
        <end position="113"/>
    </location>
</feature>
<accession>A0A2T3API8</accession>
<keyword evidence="5" id="KW-0694">RNA-binding</keyword>
<evidence type="ECO:0000256" key="5">
    <source>
        <dbReference type="ARBA" id="ARBA00022884"/>
    </source>
</evidence>